<sequence>MSGKGESVSRSLCECMRGCSGNATVVQWALVGSIRPGSLAHFHRLFPQLVHAGEQTGGATRALEAYVGADNSVIVYARFSDAVAALAHVTGDNSKDGRAGANPDTHVDAAGGGGSGGRRMAAPSYLDRFDGCVELKGPALRVCGARTDRVCEAMSSSLAVVACASLAGFTRQVTDTGLEVMWTTLATLRSSMADEFSQLCIEMVGAARSREGGTQLFEVFASADGQVQMFERFDSSAAALEHLSFFDCDFAHRWDSCVEACSPLRVCGAADEALMAAVAARGGVRLPRLGGFAHI</sequence>
<reference evidence="2" key="1">
    <citation type="submission" date="2021-01" db="EMBL/GenBank/DDBJ databases">
        <authorList>
            <person name="Corre E."/>
            <person name="Pelletier E."/>
            <person name="Niang G."/>
            <person name="Scheremetjew M."/>
            <person name="Finn R."/>
            <person name="Kale V."/>
            <person name="Holt S."/>
            <person name="Cochrane G."/>
            <person name="Meng A."/>
            <person name="Brown T."/>
            <person name="Cohen L."/>
        </authorList>
    </citation>
    <scope>NUCLEOTIDE SEQUENCE</scope>
    <source>
        <strain evidence="2">CCMP645</strain>
    </source>
</reference>
<dbReference type="AlphaFoldDB" id="A0A7S4BIC7"/>
<gene>
    <name evidence="2" type="ORF">PCAR00345_LOCUS19520</name>
</gene>
<dbReference type="SUPFAM" id="SSF54909">
    <property type="entry name" value="Dimeric alpha+beta barrel"/>
    <property type="match status" value="1"/>
</dbReference>
<accession>A0A7S4BIC7</accession>
<evidence type="ECO:0000313" key="2">
    <source>
        <dbReference type="EMBL" id="CAE0766908.1"/>
    </source>
</evidence>
<feature type="region of interest" description="Disordered" evidence="1">
    <location>
        <begin position="93"/>
        <end position="115"/>
    </location>
</feature>
<proteinExistence type="predicted"/>
<protein>
    <recommendedName>
        <fullName evidence="3">ABM domain-containing protein</fullName>
    </recommendedName>
</protein>
<organism evidence="2">
    <name type="scientific">Chrysotila carterae</name>
    <name type="common">Marine alga</name>
    <name type="synonym">Syracosphaera carterae</name>
    <dbReference type="NCBI Taxonomy" id="13221"/>
    <lineage>
        <taxon>Eukaryota</taxon>
        <taxon>Haptista</taxon>
        <taxon>Haptophyta</taxon>
        <taxon>Prymnesiophyceae</taxon>
        <taxon>Isochrysidales</taxon>
        <taxon>Isochrysidaceae</taxon>
        <taxon>Chrysotila</taxon>
    </lineage>
</organism>
<evidence type="ECO:0008006" key="3">
    <source>
        <dbReference type="Google" id="ProtNLM"/>
    </source>
</evidence>
<dbReference type="InterPro" id="IPR011008">
    <property type="entry name" value="Dimeric_a/b-barrel"/>
</dbReference>
<evidence type="ECO:0000256" key="1">
    <source>
        <dbReference type="SAM" id="MobiDB-lite"/>
    </source>
</evidence>
<dbReference type="EMBL" id="HBIZ01030647">
    <property type="protein sequence ID" value="CAE0766908.1"/>
    <property type="molecule type" value="Transcribed_RNA"/>
</dbReference>
<name>A0A7S4BIC7_CHRCT</name>